<organism evidence="4 5">
    <name type="scientific">Brevibacterium daeguense</name>
    <dbReference type="NCBI Taxonomy" id="909936"/>
    <lineage>
        <taxon>Bacteria</taxon>
        <taxon>Bacillati</taxon>
        <taxon>Actinomycetota</taxon>
        <taxon>Actinomycetes</taxon>
        <taxon>Micrococcales</taxon>
        <taxon>Brevibacteriaceae</taxon>
        <taxon>Brevibacterium</taxon>
    </lineage>
</organism>
<feature type="domain" description="CoA carboxyltransferase N-terminal" evidence="2">
    <location>
        <begin position="10"/>
        <end position="268"/>
    </location>
</feature>
<dbReference type="PRINTS" id="PR01070">
    <property type="entry name" value="ACCCTRFRASEB"/>
</dbReference>
<dbReference type="SUPFAM" id="SSF52096">
    <property type="entry name" value="ClpP/crotonase"/>
    <property type="match status" value="2"/>
</dbReference>
<dbReference type="PROSITE" id="PS50989">
    <property type="entry name" value="COA_CT_CTER"/>
    <property type="match status" value="1"/>
</dbReference>
<dbReference type="InterPro" id="IPR029045">
    <property type="entry name" value="ClpP/crotonase-like_dom_sf"/>
</dbReference>
<reference evidence="5" key="1">
    <citation type="journal article" date="2019" name="Int. J. Syst. Evol. Microbiol.">
        <title>The Global Catalogue of Microorganisms (GCM) 10K type strain sequencing project: providing services to taxonomists for standard genome sequencing and annotation.</title>
        <authorList>
            <consortium name="The Broad Institute Genomics Platform"/>
            <consortium name="The Broad Institute Genome Sequencing Center for Infectious Disease"/>
            <person name="Wu L."/>
            <person name="Ma J."/>
        </authorList>
    </citation>
    <scope>NUCLEOTIDE SEQUENCE [LARGE SCALE GENOMIC DNA]</scope>
    <source>
        <strain evidence="5">JCM 17458</strain>
    </source>
</reference>
<comment type="caution">
    <text evidence="4">The sequence shown here is derived from an EMBL/GenBank/DDBJ whole genome shotgun (WGS) entry which is preliminary data.</text>
</comment>
<evidence type="ECO:0000259" key="3">
    <source>
        <dbReference type="PROSITE" id="PS50989"/>
    </source>
</evidence>
<dbReference type="InterPro" id="IPR034733">
    <property type="entry name" value="AcCoA_carboxyl_beta"/>
</dbReference>
<sequence>MSDTTVPAVPRTTAERIAAFEERRRAAHAGNERAVANQHNRGKQTARERIDQLLDDDSFQEIDEFVRHHNTQFGMQANRPDGDGVVCGLGTIDGRTVAVFAHDFTVLGGSLAEANGRKIVKVQELALRLGCPIVGINDSGGARIQEGVGSIALFAEIFRLNVASSGVIPQISLIMGPSAGGAVYSPALTDFTIMVDGTSHMYITGPDVIKTVTGEDVGHEELGGGRTNNSVSGNAHYLAADESDALNYVRDLLSFLPQNSLDEAPQVHAPADLTVDHDDEALDTLMPDSPSQPYDILDVVTRVLDEGEFLETSELFAPNVITGFGRVEGTAVGIIANQPMQLAGTLDIDASEKAARFVRFCDAFNLPILTFVDVPGFLPGTDQEFSGIIRRGAKLIYAYGEATVPLITVITRKAYGGAYCVMGSKQLGADLNFAWPSAQIAVMGAQGAANIVYRRRLKAAGEAGEDVDALRDELIQEYEDALLNPYLAAEEGYIDAVIRPSETRERIVRGLRALANKHVDAPSRKHGNIPL</sequence>
<dbReference type="PANTHER" id="PTHR43842">
    <property type="entry name" value="PROPIONYL-COA CARBOXYLASE BETA CHAIN"/>
    <property type="match status" value="1"/>
</dbReference>
<feature type="region of interest" description="Disordered" evidence="1">
    <location>
        <begin position="24"/>
        <end position="47"/>
    </location>
</feature>
<dbReference type="InterPro" id="IPR051047">
    <property type="entry name" value="AccD/PCCB"/>
</dbReference>
<evidence type="ECO:0000313" key="5">
    <source>
        <dbReference type="Proteomes" id="UP001501586"/>
    </source>
</evidence>
<proteinExistence type="predicted"/>
<protein>
    <submittedName>
        <fullName evidence="4">Acyl-CoA carboxylase subunit beta</fullName>
    </submittedName>
</protein>
<dbReference type="InterPro" id="IPR000438">
    <property type="entry name" value="Acetyl_CoA_COase_Trfase_b_su"/>
</dbReference>
<dbReference type="Gene3D" id="3.90.226.10">
    <property type="entry name" value="2-enoyl-CoA Hydratase, Chain A, domain 1"/>
    <property type="match status" value="2"/>
</dbReference>
<dbReference type="RefSeq" id="WP_236865885.1">
    <property type="nucleotide sequence ID" value="NZ_BAABAZ010000008.1"/>
</dbReference>
<evidence type="ECO:0000259" key="2">
    <source>
        <dbReference type="PROSITE" id="PS50980"/>
    </source>
</evidence>
<evidence type="ECO:0000256" key="1">
    <source>
        <dbReference type="SAM" id="MobiDB-lite"/>
    </source>
</evidence>
<dbReference type="InterPro" id="IPR011763">
    <property type="entry name" value="COA_CT_C"/>
</dbReference>
<dbReference type="InterPro" id="IPR011762">
    <property type="entry name" value="COA_CT_N"/>
</dbReference>
<feature type="domain" description="CoA carboxyltransferase C-terminal" evidence="3">
    <location>
        <begin position="274"/>
        <end position="521"/>
    </location>
</feature>
<dbReference type="Proteomes" id="UP001501586">
    <property type="component" value="Unassembled WGS sequence"/>
</dbReference>
<dbReference type="EMBL" id="BAABAZ010000008">
    <property type="protein sequence ID" value="GAA4285100.1"/>
    <property type="molecule type" value="Genomic_DNA"/>
</dbReference>
<dbReference type="PROSITE" id="PS50980">
    <property type="entry name" value="COA_CT_NTER"/>
    <property type="match status" value="1"/>
</dbReference>
<dbReference type="Pfam" id="PF01039">
    <property type="entry name" value="Carboxyl_trans"/>
    <property type="match status" value="1"/>
</dbReference>
<name>A0ABP8EMD6_9MICO</name>
<dbReference type="PANTHER" id="PTHR43842:SF2">
    <property type="entry name" value="PROPIONYL-COA CARBOXYLASE BETA CHAIN, MITOCHONDRIAL"/>
    <property type="match status" value="1"/>
</dbReference>
<keyword evidence="5" id="KW-1185">Reference proteome</keyword>
<evidence type="ECO:0000313" key="4">
    <source>
        <dbReference type="EMBL" id="GAA4285100.1"/>
    </source>
</evidence>
<gene>
    <name evidence="4" type="ORF">GCM10022261_26310</name>
</gene>
<accession>A0ABP8EMD6</accession>